<keyword evidence="2" id="KW-0812">Transmembrane</keyword>
<reference evidence="6 7" key="1">
    <citation type="submission" date="2016-10" db="EMBL/GenBank/DDBJ databases">
        <authorList>
            <person name="de Groot N.N."/>
        </authorList>
    </citation>
    <scope>NUCLEOTIDE SEQUENCE [LARGE SCALE GENOMIC DNA]</scope>
    <source>
        <strain evidence="6 7">CGMCC 1.10331</strain>
    </source>
</reference>
<dbReference type="AlphaFoldDB" id="A0A1H5VM14"/>
<protein>
    <recommendedName>
        <fullName evidence="9">Transmembrane glycoprotein / HTH domain protein</fullName>
    </recommendedName>
</protein>
<evidence type="ECO:0000313" key="8">
    <source>
        <dbReference type="Proteomes" id="UP000296733"/>
    </source>
</evidence>
<dbReference type="RefSeq" id="WP_103990724.1">
    <property type="nucleotide sequence ID" value="NZ_CP031311.1"/>
</dbReference>
<evidence type="ECO:0000313" key="6">
    <source>
        <dbReference type="EMBL" id="SEF88284.1"/>
    </source>
</evidence>
<sequence>MRTSALWFALLLVFAAVAPATALAADGRSAPGAELSTAPADTATAAVETGSPDRIAALRAPEVHRQVDDETPPRTTVEISLQSDRSAEWRVETHYALDTENETRAFRTLASRYESGDADVGPNAVLFEALQRRASESTGRSMRIENVTYHSSIDESAERGTLAVTFRWTNFLREGENETLVLDDVFTLPTAETDERRTWLSIFDADQEILIRPPDGYTVTGTSIAVQQRESAIVLAEPSDFEGEEAELRVTYSPVGPADRLPIGVLAGAGIVALVVLAAVWMLRTRSGGAGAPWGSSPPDDGAPPTAEADADGGSDAPYAGTAAEADGRNGTGEAGGPPSGAERPASADADAPAGADIPDDAVNETEADLSLLSDEERVERLLERNGGRMKQATIVDETDWSDAKVSQLLSAMAEEGRVDKLRLGRENLISLPDDAESRDAEHRDARDGDGGSAGDA</sequence>
<name>A0A1H5VM14_9EURY</name>
<proteinExistence type="predicted"/>
<feature type="domain" description="DUF7343" evidence="3">
    <location>
        <begin position="372"/>
        <end position="433"/>
    </location>
</feature>
<dbReference type="KEGG" id="hlm:DV707_02765"/>
<keyword evidence="2" id="KW-1133">Transmembrane helix</keyword>
<evidence type="ECO:0000313" key="7">
    <source>
        <dbReference type="Proteomes" id="UP000236740"/>
    </source>
</evidence>
<evidence type="ECO:0000259" key="4">
    <source>
        <dbReference type="Pfam" id="PF24036"/>
    </source>
</evidence>
<dbReference type="EMBL" id="FNVN01000001">
    <property type="protein sequence ID" value="SEF88284.1"/>
    <property type="molecule type" value="Genomic_DNA"/>
</dbReference>
<dbReference type="Proteomes" id="UP000236740">
    <property type="component" value="Unassembled WGS sequence"/>
</dbReference>
<dbReference type="Proteomes" id="UP000296733">
    <property type="component" value="Chromosome"/>
</dbReference>
<gene>
    <name evidence="5" type="ORF">DV707_02765</name>
    <name evidence="6" type="ORF">SAMN04488133_1003</name>
</gene>
<feature type="transmembrane region" description="Helical" evidence="2">
    <location>
        <begin position="261"/>
        <end position="283"/>
    </location>
</feature>
<evidence type="ECO:0000256" key="1">
    <source>
        <dbReference type="SAM" id="MobiDB-lite"/>
    </source>
</evidence>
<evidence type="ECO:0000259" key="3">
    <source>
        <dbReference type="Pfam" id="PF24034"/>
    </source>
</evidence>
<evidence type="ECO:0000313" key="5">
    <source>
        <dbReference type="EMBL" id="QCC46677.1"/>
    </source>
</evidence>
<feature type="domain" description="DUF7345" evidence="4">
    <location>
        <begin position="78"/>
        <end position="217"/>
    </location>
</feature>
<dbReference type="InterPro" id="IPR055769">
    <property type="entry name" value="DUF7345"/>
</dbReference>
<keyword evidence="2" id="KW-0472">Membrane</keyword>
<keyword evidence="7" id="KW-1185">Reference proteome</keyword>
<dbReference type="GeneID" id="39856975"/>
<organism evidence="6 7">
    <name type="scientific">Halobellus limi</name>
    <dbReference type="NCBI Taxonomy" id="699433"/>
    <lineage>
        <taxon>Archaea</taxon>
        <taxon>Methanobacteriati</taxon>
        <taxon>Methanobacteriota</taxon>
        <taxon>Stenosarchaea group</taxon>
        <taxon>Halobacteria</taxon>
        <taxon>Halobacteriales</taxon>
        <taxon>Haloferacaceae</taxon>
        <taxon>Halobellus</taxon>
    </lineage>
</organism>
<feature type="compositionally biased region" description="Basic and acidic residues" evidence="1">
    <location>
        <begin position="436"/>
        <end position="450"/>
    </location>
</feature>
<dbReference type="InterPro" id="IPR055767">
    <property type="entry name" value="DUF7343"/>
</dbReference>
<accession>A0A1H5VM14</accession>
<feature type="compositionally biased region" description="Acidic residues" evidence="1">
    <location>
        <begin position="358"/>
        <end position="368"/>
    </location>
</feature>
<feature type="region of interest" description="Disordered" evidence="1">
    <location>
        <begin position="289"/>
        <end position="372"/>
    </location>
</feature>
<evidence type="ECO:0000256" key="2">
    <source>
        <dbReference type="SAM" id="Phobius"/>
    </source>
</evidence>
<reference evidence="5 8" key="2">
    <citation type="journal article" date="2019" name="Nat. Commun.">
        <title>A new type of DNA phosphorothioation-based antiviral system in archaea.</title>
        <authorList>
            <person name="Xiong L."/>
            <person name="Liu S."/>
            <person name="Chen S."/>
            <person name="Xiao Y."/>
            <person name="Zhu B."/>
            <person name="Gao Y."/>
            <person name="Zhang Y."/>
            <person name="Chen B."/>
            <person name="Luo J."/>
            <person name="Deng Z."/>
            <person name="Chen X."/>
            <person name="Wang L."/>
            <person name="Chen S."/>
        </authorList>
    </citation>
    <scope>NUCLEOTIDE SEQUENCE [LARGE SCALE GENOMIC DNA]</scope>
    <source>
        <strain evidence="5 8">CGMCC 1.10331</strain>
    </source>
</reference>
<dbReference type="Pfam" id="PF24036">
    <property type="entry name" value="DUF7345"/>
    <property type="match status" value="1"/>
</dbReference>
<dbReference type="Pfam" id="PF24034">
    <property type="entry name" value="DUF7343"/>
    <property type="match status" value="1"/>
</dbReference>
<feature type="compositionally biased region" description="Low complexity" evidence="1">
    <location>
        <begin position="345"/>
        <end position="357"/>
    </location>
</feature>
<feature type="region of interest" description="Disordered" evidence="1">
    <location>
        <begin position="427"/>
        <end position="457"/>
    </location>
</feature>
<dbReference type="EMBL" id="CP031311">
    <property type="protein sequence ID" value="QCC46677.1"/>
    <property type="molecule type" value="Genomic_DNA"/>
</dbReference>
<feature type="compositionally biased region" description="Gly residues" evidence="1">
    <location>
        <begin position="330"/>
        <end position="339"/>
    </location>
</feature>
<evidence type="ECO:0008006" key="9">
    <source>
        <dbReference type="Google" id="ProtNLM"/>
    </source>
</evidence>
<dbReference type="OrthoDB" id="147932at2157"/>